<dbReference type="Pfam" id="PF01504">
    <property type="entry name" value="PIP5K"/>
    <property type="match status" value="1"/>
</dbReference>
<dbReference type="GO" id="GO:0046854">
    <property type="term" value="P:phosphatidylinositol phosphate biosynthetic process"/>
    <property type="evidence" value="ECO:0007669"/>
    <property type="project" value="TreeGrafter"/>
</dbReference>
<dbReference type="AlphaFoldDB" id="A0A814RUX5"/>
<dbReference type="SUPFAM" id="SSF56104">
    <property type="entry name" value="SAICAR synthase-like"/>
    <property type="match status" value="1"/>
</dbReference>
<dbReference type="EMBL" id="CAJNOH010000866">
    <property type="protein sequence ID" value="CAF1139213.1"/>
    <property type="molecule type" value="Genomic_DNA"/>
</dbReference>
<evidence type="ECO:0000259" key="2">
    <source>
        <dbReference type="PROSITE" id="PS51455"/>
    </source>
</evidence>
<keyword evidence="6" id="KW-1185">Reference proteome</keyword>
<name>A0A814RUX5_9BILA</name>
<dbReference type="GO" id="GO:0005524">
    <property type="term" value="F:ATP binding"/>
    <property type="evidence" value="ECO:0007669"/>
    <property type="project" value="UniProtKB-UniRule"/>
</dbReference>
<evidence type="ECO:0000313" key="5">
    <source>
        <dbReference type="Proteomes" id="UP000663854"/>
    </source>
</evidence>
<evidence type="ECO:0000313" key="6">
    <source>
        <dbReference type="Proteomes" id="UP000663870"/>
    </source>
</evidence>
<dbReference type="InterPro" id="IPR027483">
    <property type="entry name" value="PInositol-4-P-4/5-kinase_C_sf"/>
</dbReference>
<feature type="domain" description="PIPK" evidence="2">
    <location>
        <begin position="49"/>
        <end position="457"/>
    </location>
</feature>
<dbReference type="PANTHER" id="PTHR23086:SF8">
    <property type="entry name" value="PHOSPHATIDYLINOSITOL 5-PHOSPHATE 4-KINASE, ISOFORM A"/>
    <property type="match status" value="1"/>
</dbReference>
<accession>A0A814RUX5</accession>
<reference evidence="3" key="1">
    <citation type="submission" date="2021-02" db="EMBL/GenBank/DDBJ databases">
        <authorList>
            <person name="Nowell W R."/>
        </authorList>
    </citation>
    <scope>NUCLEOTIDE SEQUENCE</scope>
</reference>
<dbReference type="PROSITE" id="PS51455">
    <property type="entry name" value="PIPK"/>
    <property type="match status" value="1"/>
</dbReference>
<gene>
    <name evidence="4" type="ORF">JXQ802_LOCUS32992</name>
    <name evidence="3" type="ORF">PYM288_LOCUS21621</name>
</gene>
<dbReference type="EMBL" id="CAJNOL010001481">
    <property type="protein sequence ID" value="CAF1368051.1"/>
    <property type="molecule type" value="Genomic_DNA"/>
</dbReference>
<sequence>MMTTNSEISEGLLNIDVLNRLDFHAASFVKAPITLRYVSSKTSAIGPALCHGIIDLLDHVTKRFHEYKEDDTTSFGNENHLYHSCQYTLNVKEDNIQFAELTNNDDKINIEISSLAPTMFYQLREDIGISNEKFRQSFSEYNLKDFTNTGRSGSLMYKTYDQLFILKTLLDYEARLLLQILSGYHLRFRQYLTLLNRYVGLYSLRIQTSSSNIIIYVAITINAFTPSLKINEIFDLKGSTIRRKITGYLSTEKFYKLKDMNFTELYPDGIRIPTNIYQKLKIIITNDAKALKKLNIMDYSLLLGIRHLDMSESQMLERQKVQGITALLRATNSFTPNQIENSTPITSSSIFELDTTSLPNSYLKPLEILKEKINMNLYYNDDSIAYATLPIPGIINGTNKRVYIYLALIDILQTYDTLRILDHTFRKLTDSDRHLEHSLIPPNEYEQRFHQFLFKDVFIDANDDFPWDITDVSKCVTDIKDEIMDNNKIKQDKTYN</sequence>
<evidence type="ECO:0000313" key="3">
    <source>
        <dbReference type="EMBL" id="CAF1139213.1"/>
    </source>
</evidence>
<keyword evidence="1" id="KW-0808">Transferase</keyword>
<keyword evidence="1" id="KW-0067">ATP-binding</keyword>
<dbReference type="Gene3D" id="3.30.800.10">
    <property type="entry name" value="Phosphatidylinositol Phosphate Kinase II Beta"/>
    <property type="match status" value="1"/>
</dbReference>
<dbReference type="GO" id="GO:0005886">
    <property type="term" value="C:plasma membrane"/>
    <property type="evidence" value="ECO:0007669"/>
    <property type="project" value="TreeGrafter"/>
</dbReference>
<dbReference type="GO" id="GO:0016308">
    <property type="term" value="F:1-phosphatidylinositol-4-phosphate 5-kinase activity"/>
    <property type="evidence" value="ECO:0007669"/>
    <property type="project" value="TreeGrafter"/>
</dbReference>
<dbReference type="CDD" id="cd00139">
    <property type="entry name" value="PIPKc"/>
    <property type="match status" value="1"/>
</dbReference>
<dbReference type="InterPro" id="IPR023610">
    <property type="entry name" value="PInositol-4/5-P-5/4-kinase"/>
</dbReference>
<protein>
    <recommendedName>
        <fullName evidence="2">PIPK domain-containing protein</fullName>
    </recommendedName>
</protein>
<keyword evidence="1" id="KW-0418">Kinase</keyword>
<keyword evidence="1" id="KW-0547">Nucleotide-binding</keyword>
<dbReference type="Gene3D" id="3.30.810.10">
    <property type="entry name" value="2-Layer Sandwich"/>
    <property type="match status" value="1"/>
</dbReference>
<dbReference type="Proteomes" id="UP000663870">
    <property type="component" value="Unassembled WGS sequence"/>
</dbReference>
<evidence type="ECO:0000313" key="4">
    <source>
        <dbReference type="EMBL" id="CAF1368051.1"/>
    </source>
</evidence>
<dbReference type="Proteomes" id="UP000663854">
    <property type="component" value="Unassembled WGS sequence"/>
</dbReference>
<dbReference type="SMART" id="SM00330">
    <property type="entry name" value="PIPKc"/>
    <property type="match status" value="1"/>
</dbReference>
<dbReference type="PANTHER" id="PTHR23086">
    <property type="entry name" value="PHOSPHATIDYLINOSITOL-4-PHOSPHATE 5-KINASE"/>
    <property type="match status" value="1"/>
</dbReference>
<dbReference type="InterPro" id="IPR027484">
    <property type="entry name" value="PInositol-4-P-5-kinase_N"/>
</dbReference>
<comment type="caution">
    <text evidence="3">The sequence shown here is derived from an EMBL/GenBank/DDBJ whole genome shotgun (WGS) entry which is preliminary data.</text>
</comment>
<proteinExistence type="predicted"/>
<dbReference type="InterPro" id="IPR002498">
    <property type="entry name" value="PInositol-4-P-4/5-kinase_core"/>
</dbReference>
<evidence type="ECO:0000256" key="1">
    <source>
        <dbReference type="PROSITE-ProRule" id="PRU00781"/>
    </source>
</evidence>
<organism evidence="3 5">
    <name type="scientific">Rotaria sordida</name>
    <dbReference type="NCBI Taxonomy" id="392033"/>
    <lineage>
        <taxon>Eukaryota</taxon>
        <taxon>Metazoa</taxon>
        <taxon>Spiralia</taxon>
        <taxon>Gnathifera</taxon>
        <taxon>Rotifera</taxon>
        <taxon>Eurotatoria</taxon>
        <taxon>Bdelloidea</taxon>
        <taxon>Philodinida</taxon>
        <taxon>Philodinidae</taxon>
        <taxon>Rotaria</taxon>
    </lineage>
</organism>